<dbReference type="EMBL" id="JABEZW010000012">
    <property type="protein sequence ID" value="MBA0781027.1"/>
    <property type="molecule type" value="Genomic_DNA"/>
</dbReference>
<keyword evidence="7" id="KW-0378">Hydrolase</keyword>
<keyword evidence="6" id="KW-0809">Transit peptide</keyword>
<feature type="domain" description="ATPase AAA-type core" evidence="9">
    <location>
        <begin position="1"/>
        <end position="39"/>
    </location>
</feature>
<dbReference type="GO" id="GO:0009507">
    <property type="term" value="C:chloroplast"/>
    <property type="evidence" value="ECO:0007669"/>
    <property type="project" value="TreeGrafter"/>
</dbReference>
<evidence type="ECO:0000256" key="2">
    <source>
        <dbReference type="ARBA" id="ARBA00010044"/>
    </source>
</evidence>
<evidence type="ECO:0000256" key="1">
    <source>
        <dbReference type="ARBA" id="ARBA00001947"/>
    </source>
</evidence>
<dbReference type="InterPro" id="IPR003959">
    <property type="entry name" value="ATPase_AAA_core"/>
</dbReference>
<sequence length="158" mass="17477">MDGFEQNEGIILMAATNLPDILDPALTRPGRFDRHIVVPNPDVRGRQEILELYLQDKPMSDDIDVKAIARGTPGFNGADLANLVNIAAIKAAVEGADKLTAAQLEYAKDRILMGTERKTMLHNFSSQLIMRVAMQLLLSTLRVHIQSTRQQSCPVDLL</sequence>
<comment type="cofactor">
    <cofactor evidence="1">
        <name>Zn(2+)</name>
        <dbReference type="ChEBI" id="CHEBI:29105"/>
    </cofactor>
</comment>
<keyword evidence="8" id="KW-0547">Nucleotide-binding</keyword>
<dbReference type="AlphaFoldDB" id="A0A7J9F6V6"/>
<dbReference type="GO" id="GO:0016887">
    <property type="term" value="F:ATP hydrolysis activity"/>
    <property type="evidence" value="ECO:0007669"/>
    <property type="project" value="InterPro"/>
</dbReference>
<dbReference type="GO" id="GO:0008237">
    <property type="term" value="F:metallopeptidase activity"/>
    <property type="evidence" value="ECO:0007669"/>
    <property type="project" value="UniProtKB-KW"/>
</dbReference>
<dbReference type="SUPFAM" id="SSF52540">
    <property type="entry name" value="P-loop containing nucleoside triphosphate hydrolases"/>
    <property type="match status" value="1"/>
</dbReference>
<keyword evidence="7" id="KW-0482">Metalloprotease</keyword>
<evidence type="ECO:0000259" key="10">
    <source>
        <dbReference type="Pfam" id="PF17862"/>
    </source>
</evidence>
<dbReference type="FunFam" id="1.10.8.60:FF:000001">
    <property type="entry name" value="ATP-dependent zinc metalloprotease FtsH"/>
    <property type="match status" value="1"/>
</dbReference>
<dbReference type="Gene3D" id="1.10.8.60">
    <property type="match status" value="1"/>
</dbReference>
<feature type="domain" description="AAA ATPase AAA+ lid" evidence="10">
    <location>
        <begin position="62"/>
        <end position="105"/>
    </location>
</feature>
<evidence type="ECO:0008006" key="13">
    <source>
        <dbReference type="Google" id="ProtNLM"/>
    </source>
</evidence>
<dbReference type="Pfam" id="PF00004">
    <property type="entry name" value="AAA"/>
    <property type="match status" value="1"/>
</dbReference>
<evidence type="ECO:0000259" key="9">
    <source>
        <dbReference type="Pfam" id="PF00004"/>
    </source>
</evidence>
<evidence type="ECO:0000313" key="11">
    <source>
        <dbReference type="EMBL" id="MBA0781027.1"/>
    </source>
</evidence>
<keyword evidence="12" id="KW-1185">Reference proteome</keyword>
<name>A0A7J9F6V6_9ROSI</name>
<evidence type="ECO:0000256" key="4">
    <source>
        <dbReference type="ARBA" id="ARBA00022723"/>
    </source>
</evidence>
<dbReference type="Gene3D" id="3.40.50.300">
    <property type="entry name" value="P-loop containing nucleotide triphosphate hydrolases"/>
    <property type="match status" value="1"/>
</dbReference>
<keyword evidence="7" id="KW-0645">Protease</keyword>
<dbReference type="GO" id="GO:0046872">
    <property type="term" value="F:metal ion binding"/>
    <property type="evidence" value="ECO:0007669"/>
    <property type="project" value="UniProtKB-KW"/>
</dbReference>
<organism evidence="11 12">
    <name type="scientific">Gossypium trilobum</name>
    <dbReference type="NCBI Taxonomy" id="34281"/>
    <lineage>
        <taxon>Eukaryota</taxon>
        <taxon>Viridiplantae</taxon>
        <taxon>Streptophyta</taxon>
        <taxon>Embryophyta</taxon>
        <taxon>Tracheophyta</taxon>
        <taxon>Spermatophyta</taxon>
        <taxon>Magnoliopsida</taxon>
        <taxon>eudicotyledons</taxon>
        <taxon>Gunneridae</taxon>
        <taxon>Pentapetalae</taxon>
        <taxon>rosids</taxon>
        <taxon>malvids</taxon>
        <taxon>Malvales</taxon>
        <taxon>Malvaceae</taxon>
        <taxon>Malvoideae</taxon>
        <taxon>Gossypium</taxon>
    </lineage>
</organism>
<dbReference type="InterPro" id="IPR003960">
    <property type="entry name" value="ATPase_AAA_CS"/>
</dbReference>
<evidence type="ECO:0000256" key="7">
    <source>
        <dbReference type="ARBA" id="ARBA00023049"/>
    </source>
</evidence>
<keyword evidence="4" id="KW-0479">Metal-binding</keyword>
<dbReference type="InterPro" id="IPR027417">
    <property type="entry name" value="P-loop_NTPase"/>
</dbReference>
<proteinExistence type="inferred from homology"/>
<accession>A0A7J9F6V6</accession>
<protein>
    <recommendedName>
        <fullName evidence="13">ATPase AAA-type core domain-containing protein</fullName>
    </recommendedName>
</protein>
<comment type="similarity">
    <text evidence="2">In the C-terminal section; belongs to the peptidase M41 family.</text>
</comment>
<evidence type="ECO:0000256" key="5">
    <source>
        <dbReference type="ARBA" id="ARBA00022833"/>
    </source>
</evidence>
<keyword evidence="8" id="KW-0067">ATP-binding</keyword>
<evidence type="ECO:0000256" key="6">
    <source>
        <dbReference type="ARBA" id="ARBA00022946"/>
    </source>
</evidence>
<evidence type="ECO:0000313" key="12">
    <source>
        <dbReference type="Proteomes" id="UP000593568"/>
    </source>
</evidence>
<dbReference type="Pfam" id="PF17862">
    <property type="entry name" value="AAA_lid_3"/>
    <property type="match status" value="1"/>
</dbReference>
<dbReference type="GO" id="GO:0004176">
    <property type="term" value="F:ATP-dependent peptidase activity"/>
    <property type="evidence" value="ECO:0007669"/>
    <property type="project" value="TreeGrafter"/>
</dbReference>
<dbReference type="PANTHER" id="PTHR23076:SF97">
    <property type="entry name" value="ATP-DEPENDENT ZINC METALLOPROTEASE YME1L1"/>
    <property type="match status" value="1"/>
</dbReference>
<dbReference type="InterPro" id="IPR041569">
    <property type="entry name" value="AAA_lid_3"/>
</dbReference>
<comment type="caution">
    <text evidence="11">The sequence shown here is derived from an EMBL/GenBank/DDBJ whole genome shotgun (WGS) entry which is preliminary data.</text>
</comment>
<dbReference type="GO" id="GO:0006508">
    <property type="term" value="P:proteolysis"/>
    <property type="evidence" value="ECO:0007669"/>
    <property type="project" value="TreeGrafter"/>
</dbReference>
<dbReference type="GO" id="GO:0005524">
    <property type="term" value="F:ATP binding"/>
    <property type="evidence" value="ECO:0007669"/>
    <property type="project" value="UniProtKB-KW"/>
</dbReference>
<dbReference type="Proteomes" id="UP000593568">
    <property type="component" value="Unassembled WGS sequence"/>
</dbReference>
<evidence type="ECO:0000256" key="8">
    <source>
        <dbReference type="RuleBase" id="RU003651"/>
    </source>
</evidence>
<dbReference type="PROSITE" id="PS00674">
    <property type="entry name" value="AAA"/>
    <property type="match status" value="1"/>
</dbReference>
<evidence type="ECO:0000256" key="3">
    <source>
        <dbReference type="ARBA" id="ARBA00010550"/>
    </source>
</evidence>
<dbReference type="GO" id="GO:0045037">
    <property type="term" value="P:protein import into chloroplast stroma"/>
    <property type="evidence" value="ECO:0007669"/>
    <property type="project" value="TreeGrafter"/>
</dbReference>
<reference evidence="11 12" key="1">
    <citation type="journal article" date="2019" name="Genome Biol. Evol.">
        <title>Insights into the evolution of the New World diploid cottons (Gossypium, subgenus Houzingenia) based on genome sequencing.</title>
        <authorList>
            <person name="Grover C.E."/>
            <person name="Arick M.A. 2nd"/>
            <person name="Thrash A."/>
            <person name="Conover J.L."/>
            <person name="Sanders W.S."/>
            <person name="Peterson D.G."/>
            <person name="Frelichowski J.E."/>
            <person name="Scheffler J.A."/>
            <person name="Scheffler B.E."/>
            <person name="Wendel J.F."/>
        </authorList>
    </citation>
    <scope>NUCLEOTIDE SEQUENCE [LARGE SCALE GENOMIC DNA]</scope>
    <source>
        <strain evidence="11">8</strain>
        <tissue evidence="11">Leaf</tissue>
    </source>
</reference>
<comment type="similarity">
    <text evidence="3">In the N-terminal section; belongs to the AAA ATPase family.</text>
</comment>
<gene>
    <name evidence="11" type="ORF">Gotri_001988</name>
</gene>
<keyword evidence="5" id="KW-0862">Zinc</keyword>
<dbReference type="PANTHER" id="PTHR23076">
    <property type="entry name" value="METALLOPROTEASE M41 FTSH"/>
    <property type="match status" value="1"/>
</dbReference>
<comment type="similarity">
    <text evidence="8">Belongs to the AAA ATPase family.</text>
</comment>